<feature type="transmembrane region" description="Helical" evidence="8">
    <location>
        <begin position="361"/>
        <end position="382"/>
    </location>
</feature>
<comment type="caution">
    <text evidence="10">The sequence shown here is derived from an EMBL/GenBank/DDBJ whole genome shotgun (WGS) entry which is preliminary data.</text>
</comment>
<sequence length="506" mass="56035">MNTFEKVVIIFVSILAISIIAMHFLYIGMDSTGQLIVRQWCEEIGLNVSTSMCLETINSSRMSLVQGVSLALFLFAIALTVIRMEWRTAAAMLALALLIVVGIATPQIILNAVSWDLILFLVGSMTLAGIFRELGIFRYLALRILELAKSNAIILVVLLSLLSYILSAALGEVTSIIYVVMLALEIASIMRVDVAPLIILSVLATNTGSTAMPIGNPIGVYLLFKTNMSVSMFIRTAFPLSILNLAVLLAAFIPLEKGLIKTWNEAFKKFAHRIEAYVARHRIELRTGNREATRIYIGLGMLLVFILTVAFNDFIVQMLSKFYGAPIDPHAFLAFVPYIFIIVMFALIPMEEISKFVERSVEWSSILFFVFLFMLSYVLTYTGVMTKLAYVFSHIAVSPFMLLFVMLFASAALSSVLDNLSVIVTFTPIAMLFSQIGLASSLIYFALLFGGVFGGNYTPVGSTANIVAVGLAEKRRIKITWGNWLRLALITTTLQLVVSLLYLYFL</sequence>
<feature type="transmembrane region" description="Helical" evidence="8">
    <location>
        <begin position="484"/>
        <end position="505"/>
    </location>
</feature>
<evidence type="ECO:0000256" key="6">
    <source>
        <dbReference type="ARBA" id="ARBA00022989"/>
    </source>
</evidence>
<keyword evidence="7 8" id="KW-0472">Membrane</keyword>
<feature type="transmembrane region" description="Helical" evidence="8">
    <location>
        <begin position="331"/>
        <end position="349"/>
    </location>
</feature>
<organism evidence="10">
    <name type="scientific">Ignisphaera aggregans</name>
    <dbReference type="NCBI Taxonomy" id="334771"/>
    <lineage>
        <taxon>Archaea</taxon>
        <taxon>Thermoproteota</taxon>
        <taxon>Thermoprotei</taxon>
        <taxon>Desulfurococcales</taxon>
        <taxon>Desulfurococcaceae</taxon>
        <taxon>Ignisphaera</taxon>
    </lineage>
</organism>
<dbReference type="InterPro" id="IPR000802">
    <property type="entry name" value="Arsenical_pump_ArsB"/>
</dbReference>
<dbReference type="Pfam" id="PF03600">
    <property type="entry name" value="CitMHS"/>
    <property type="match status" value="1"/>
</dbReference>
<feature type="domain" description="Citrate transporter-like" evidence="9">
    <location>
        <begin position="87"/>
        <end position="450"/>
    </location>
</feature>
<evidence type="ECO:0000256" key="1">
    <source>
        <dbReference type="ARBA" id="ARBA00004651"/>
    </source>
</evidence>
<dbReference type="InterPro" id="IPR051475">
    <property type="entry name" value="Diverse_Ion_Transporter"/>
</dbReference>
<feature type="transmembrane region" description="Helical" evidence="8">
    <location>
        <begin position="388"/>
        <end position="409"/>
    </location>
</feature>
<feature type="transmembrane region" description="Helical" evidence="8">
    <location>
        <begin position="236"/>
        <end position="255"/>
    </location>
</feature>
<evidence type="ECO:0000256" key="2">
    <source>
        <dbReference type="ARBA" id="ARBA00009843"/>
    </source>
</evidence>
<gene>
    <name evidence="10" type="ORF">ENO26_11275</name>
</gene>
<feature type="transmembrane region" description="Helical" evidence="8">
    <location>
        <begin position="199"/>
        <end position="224"/>
    </location>
</feature>
<dbReference type="AlphaFoldDB" id="A0A7J2U6Z1"/>
<evidence type="ECO:0000256" key="7">
    <source>
        <dbReference type="ARBA" id="ARBA00023136"/>
    </source>
</evidence>
<proteinExistence type="inferred from homology"/>
<comment type="similarity">
    <text evidence="2">Belongs to the CitM (TC 2.A.11) transporter family.</text>
</comment>
<dbReference type="GO" id="GO:0015105">
    <property type="term" value="F:arsenite transmembrane transporter activity"/>
    <property type="evidence" value="ECO:0007669"/>
    <property type="project" value="InterPro"/>
</dbReference>
<evidence type="ECO:0000259" key="9">
    <source>
        <dbReference type="Pfam" id="PF03600"/>
    </source>
</evidence>
<dbReference type="PANTHER" id="PTHR43568">
    <property type="entry name" value="P PROTEIN"/>
    <property type="match status" value="1"/>
</dbReference>
<comment type="subcellular location">
    <subcellularLocation>
        <location evidence="1">Cell membrane</location>
        <topology evidence="1">Multi-pass membrane protein</topology>
    </subcellularLocation>
</comment>
<reference evidence="10" key="1">
    <citation type="journal article" date="2020" name="mSystems">
        <title>Genome- and Community-Level Interaction Insights into Carbon Utilization and Element Cycling Functions of Hydrothermarchaeota in Hydrothermal Sediment.</title>
        <authorList>
            <person name="Zhou Z."/>
            <person name="Liu Y."/>
            <person name="Xu W."/>
            <person name="Pan J."/>
            <person name="Luo Z.H."/>
            <person name="Li M."/>
        </authorList>
    </citation>
    <scope>NUCLEOTIDE SEQUENCE [LARGE SCALE GENOMIC DNA]</scope>
    <source>
        <strain evidence="10">SpSt-125</strain>
    </source>
</reference>
<feature type="transmembrane region" description="Helical" evidence="8">
    <location>
        <begin position="442"/>
        <end position="472"/>
    </location>
</feature>
<evidence type="ECO:0000313" key="10">
    <source>
        <dbReference type="EMBL" id="HEM68117.1"/>
    </source>
</evidence>
<dbReference type="InterPro" id="IPR004680">
    <property type="entry name" value="Cit_transptr-like_dom"/>
</dbReference>
<keyword evidence="3" id="KW-0813">Transport</keyword>
<protein>
    <submittedName>
        <fullName evidence="10">Citrate transporter</fullName>
    </submittedName>
</protein>
<feature type="transmembrane region" description="Helical" evidence="8">
    <location>
        <begin position="89"/>
        <end position="109"/>
    </location>
</feature>
<feature type="transmembrane region" description="Helical" evidence="8">
    <location>
        <begin position="7"/>
        <end position="27"/>
    </location>
</feature>
<feature type="transmembrane region" description="Helical" evidence="8">
    <location>
        <begin position="64"/>
        <end position="82"/>
    </location>
</feature>
<dbReference type="PRINTS" id="PR00758">
    <property type="entry name" value="ARSENICPUMP"/>
</dbReference>
<evidence type="ECO:0000256" key="8">
    <source>
        <dbReference type="SAM" id="Phobius"/>
    </source>
</evidence>
<accession>A0A7J2U6Z1</accession>
<evidence type="ECO:0000256" key="3">
    <source>
        <dbReference type="ARBA" id="ARBA00022448"/>
    </source>
</evidence>
<evidence type="ECO:0000256" key="5">
    <source>
        <dbReference type="ARBA" id="ARBA00022692"/>
    </source>
</evidence>
<dbReference type="GO" id="GO:0005886">
    <property type="term" value="C:plasma membrane"/>
    <property type="evidence" value="ECO:0007669"/>
    <property type="project" value="UniProtKB-SubCell"/>
</dbReference>
<feature type="transmembrane region" description="Helical" evidence="8">
    <location>
        <begin position="295"/>
        <end position="319"/>
    </location>
</feature>
<feature type="transmembrane region" description="Helical" evidence="8">
    <location>
        <begin position="152"/>
        <end position="170"/>
    </location>
</feature>
<evidence type="ECO:0000256" key="4">
    <source>
        <dbReference type="ARBA" id="ARBA00022475"/>
    </source>
</evidence>
<keyword evidence="4" id="KW-1003">Cell membrane</keyword>
<dbReference type="EMBL" id="DSEU01000079">
    <property type="protein sequence ID" value="HEM68117.1"/>
    <property type="molecule type" value="Genomic_DNA"/>
</dbReference>
<name>A0A7J2U6Z1_9CREN</name>
<feature type="transmembrane region" description="Helical" evidence="8">
    <location>
        <begin position="115"/>
        <end position="140"/>
    </location>
</feature>
<dbReference type="PANTHER" id="PTHR43568:SF1">
    <property type="entry name" value="P PROTEIN"/>
    <property type="match status" value="1"/>
</dbReference>
<keyword evidence="6 8" id="KW-1133">Transmembrane helix</keyword>
<keyword evidence="5 8" id="KW-0812">Transmembrane</keyword>
<feature type="transmembrane region" description="Helical" evidence="8">
    <location>
        <begin position="416"/>
        <end position="436"/>
    </location>
</feature>
<feature type="transmembrane region" description="Helical" evidence="8">
    <location>
        <begin position="176"/>
        <end position="192"/>
    </location>
</feature>